<dbReference type="InterPro" id="IPR051162">
    <property type="entry name" value="T4SS_component"/>
</dbReference>
<evidence type="ECO:0000313" key="4">
    <source>
        <dbReference type="Proteomes" id="UP000017800"/>
    </source>
</evidence>
<dbReference type="InterPro" id="IPR027417">
    <property type="entry name" value="P-loop_NTPase"/>
</dbReference>
<sequence length="522" mass="58511">MSNKIDRKNSLFLGWGGVWTQTQTQLVYDLIKRDMVSIIGKRENAKGSGFIHGVLEKDEEIRFPLDWANGHTLIAGASGSGKTRLFDLILKQLILRNECCIFLDPKGDSDIRKIAKDTCAMMGEPDRYLMWHPAHPRDSIRLNPLKNFYRSSELAARIVALIPEDGDSFYRDIANTVLQYMIDAMHMINEQVTLVKVRYYYEHFGELVEKSILSWFDACKVDWRTVIFQRLHSSKDEETKAMICADFYKSKVAIKNPNPVIDSLLSMYIDKRRILEQSTANLMANLSKVTNGALAEMLSPSDPNDTRPSYDMATVLSTNKIFVIGTDSQSDRLVSSAIGKMILADATAVSAARYNYGDGDCPMINIFVDEASEMLCTPLIQLVNKSRGSNFRLWIATQTISDLVAELGSEAKADQIIASTNNFISFRCADEPTQDRVVAKTPQTRVRYVMRTQGFNSSNEELDGLGANIGERLMEEDADLFAKELMGQLPDLEYVASFSGGKLVKGRIPIISEPKHMEGSNG</sequence>
<dbReference type="SUPFAM" id="SSF52540">
    <property type="entry name" value="P-loop containing nucleoside triphosphate hydrolases"/>
    <property type="match status" value="1"/>
</dbReference>
<dbReference type="Pfam" id="PF10412">
    <property type="entry name" value="TrwB_AAD_bind"/>
    <property type="match status" value="1"/>
</dbReference>
<dbReference type="Gene3D" id="3.40.50.300">
    <property type="entry name" value="P-loop containing nucleotide triphosphate hydrolases"/>
    <property type="match status" value="2"/>
</dbReference>
<dbReference type="CDD" id="cd01127">
    <property type="entry name" value="TrwB_TraG_TraD_VirD4"/>
    <property type="match status" value="2"/>
</dbReference>
<feature type="domain" description="Type IV secretion system coupling protein TraD DNA-binding" evidence="1">
    <location>
        <begin position="62"/>
        <end position="189"/>
    </location>
</feature>
<dbReference type="InterPro" id="IPR022458">
    <property type="entry name" value="Conjugative_coupling_TraG/TraD"/>
</dbReference>
<reference evidence="3 4" key="1">
    <citation type="submission" date="2013-10" db="EMBL/GenBank/DDBJ databases">
        <authorList>
            <person name="Ichikawa N."/>
            <person name="Kimura A."/>
            <person name="Ohji S."/>
            <person name="Hosoyama A."/>
            <person name="Fujita N."/>
        </authorList>
    </citation>
    <scope>NUCLEOTIDE SEQUENCE [LARGE SCALE GENOMIC DNA]</scope>
    <source>
        <strain evidence="3 4">NBRC 102217</strain>
    </source>
</reference>
<organism evidence="3 4">
    <name type="scientific">Vibrio halioticoli NBRC 102217</name>
    <dbReference type="NCBI Taxonomy" id="1219072"/>
    <lineage>
        <taxon>Bacteria</taxon>
        <taxon>Pseudomonadati</taxon>
        <taxon>Pseudomonadota</taxon>
        <taxon>Gammaproteobacteria</taxon>
        <taxon>Vibrionales</taxon>
        <taxon>Vibrionaceae</taxon>
        <taxon>Vibrio</taxon>
    </lineage>
</organism>
<proteinExistence type="predicted"/>
<comment type="caution">
    <text evidence="3">The sequence shown here is derived from an EMBL/GenBank/DDBJ whole genome shotgun (WGS) entry which is preliminary data.</text>
</comment>
<dbReference type="eggNOG" id="COG0433">
    <property type="taxonomic scope" value="Bacteria"/>
</dbReference>
<protein>
    <submittedName>
        <fullName evidence="3">Conjugal transfer protein TraD</fullName>
    </submittedName>
</protein>
<evidence type="ECO:0000313" key="3">
    <source>
        <dbReference type="EMBL" id="GAD89963.1"/>
    </source>
</evidence>
<reference evidence="3 4" key="2">
    <citation type="submission" date="2013-11" db="EMBL/GenBank/DDBJ databases">
        <title>Whole genome shotgun sequence of Vibrio halioticoli NBRC 102217.</title>
        <authorList>
            <person name="Isaki S."/>
            <person name="Kimura A."/>
            <person name="Ohji S."/>
            <person name="Hosoyama A."/>
            <person name="Fujita N."/>
            <person name="Hashimoto M."/>
            <person name="Hosoyama Y."/>
            <person name="Yamazoe A."/>
        </authorList>
    </citation>
    <scope>NUCLEOTIDE SEQUENCE [LARGE SCALE GENOMIC DNA]</scope>
    <source>
        <strain evidence="3 4">NBRC 102217</strain>
    </source>
</reference>
<dbReference type="EMBL" id="BAUJ01000030">
    <property type="protein sequence ID" value="GAD89963.1"/>
    <property type="molecule type" value="Genomic_DNA"/>
</dbReference>
<dbReference type="InterPro" id="IPR019476">
    <property type="entry name" value="T4SS_TraD_DNA-bd"/>
</dbReference>
<dbReference type="PANTHER" id="PTHR30121:SF6">
    <property type="entry name" value="SLR6007 PROTEIN"/>
    <property type="match status" value="1"/>
</dbReference>
<evidence type="ECO:0000259" key="1">
    <source>
        <dbReference type="Pfam" id="PF10412"/>
    </source>
</evidence>
<feature type="domain" description="TraD/TraG TraM recognition site" evidence="2">
    <location>
        <begin position="365"/>
        <end position="459"/>
    </location>
</feature>
<dbReference type="InterPro" id="IPR032689">
    <property type="entry name" value="TraG-D_C"/>
</dbReference>
<keyword evidence="4" id="KW-1185">Reference proteome</keyword>
<dbReference type="Pfam" id="PF12696">
    <property type="entry name" value="TraG-D_C"/>
    <property type="match status" value="1"/>
</dbReference>
<dbReference type="Proteomes" id="UP000017800">
    <property type="component" value="Unassembled WGS sequence"/>
</dbReference>
<evidence type="ECO:0000259" key="2">
    <source>
        <dbReference type="Pfam" id="PF12696"/>
    </source>
</evidence>
<dbReference type="NCBIfam" id="TIGR03743">
    <property type="entry name" value="SXT_TraD"/>
    <property type="match status" value="1"/>
</dbReference>
<dbReference type="PANTHER" id="PTHR30121">
    <property type="entry name" value="UNCHARACTERIZED PROTEIN YJGR-RELATED"/>
    <property type="match status" value="1"/>
</dbReference>
<name>V5FE82_9VIBR</name>
<accession>V5FE82</accession>
<gene>
    <name evidence="3" type="primary">traD</name>
    <name evidence="3" type="ORF">VHA01S_030_00380</name>
</gene>
<dbReference type="AlphaFoldDB" id="V5FE82"/>
<dbReference type="RefSeq" id="WP_023404317.1">
    <property type="nucleotide sequence ID" value="NZ_BAUJ01000030.1"/>
</dbReference>